<dbReference type="EMBL" id="CP017834">
    <property type="protein sequence ID" value="APJ02552.1"/>
    <property type="molecule type" value="Genomic_DNA"/>
</dbReference>
<evidence type="ECO:0000256" key="2">
    <source>
        <dbReference type="ARBA" id="ARBA00022679"/>
    </source>
</evidence>
<dbReference type="KEGG" id="saqi:AXG55_00825"/>
<dbReference type="PANTHER" id="PTHR11877:SF46">
    <property type="entry name" value="TYPE III POLYKETIDE SYNTHASE A"/>
    <property type="match status" value="1"/>
</dbReference>
<accession>A0A1L4CX77</accession>
<dbReference type="OrthoDB" id="5288464at2"/>
<evidence type="ECO:0000259" key="3">
    <source>
        <dbReference type="Pfam" id="PF02797"/>
    </source>
</evidence>
<dbReference type="GO" id="GO:0016747">
    <property type="term" value="F:acyltransferase activity, transferring groups other than amino-acyl groups"/>
    <property type="evidence" value="ECO:0007669"/>
    <property type="project" value="InterPro"/>
</dbReference>
<dbReference type="Proteomes" id="UP000184731">
    <property type="component" value="Chromosome"/>
</dbReference>
<evidence type="ECO:0000313" key="4">
    <source>
        <dbReference type="EMBL" id="APJ02552.1"/>
    </source>
</evidence>
<dbReference type="Pfam" id="PF02797">
    <property type="entry name" value="Chal_sti_synt_C"/>
    <property type="match status" value="1"/>
</dbReference>
<comment type="similarity">
    <text evidence="1">Belongs to the thiolase-like superfamily. Chalcone/stilbene synthases family.</text>
</comment>
<protein>
    <recommendedName>
        <fullName evidence="3">Chalcone/stilbene synthase C-terminal domain-containing protein</fullName>
    </recommendedName>
</protein>
<dbReference type="SUPFAM" id="SSF53901">
    <property type="entry name" value="Thiolase-like"/>
    <property type="match status" value="2"/>
</dbReference>
<organism evidence="4 5">
    <name type="scientific">Silvanigrella aquatica</name>
    <dbReference type="NCBI Taxonomy" id="1915309"/>
    <lineage>
        <taxon>Bacteria</taxon>
        <taxon>Pseudomonadati</taxon>
        <taxon>Bdellovibrionota</taxon>
        <taxon>Oligoflexia</taxon>
        <taxon>Silvanigrellales</taxon>
        <taxon>Silvanigrellaceae</taxon>
        <taxon>Silvanigrella</taxon>
    </lineage>
</organism>
<dbReference type="InterPro" id="IPR016039">
    <property type="entry name" value="Thiolase-like"/>
</dbReference>
<dbReference type="InterPro" id="IPR011141">
    <property type="entry name" value="Polyketide_synthase_type-III"/>
</dbReference>
<name>A0A1L4CX77_9BACT</name>
<dbReference type="AlphaFoldDB" id="A0A1L4CX77"/>
<sequence length="395" mass="44472">MRSIISSFRILRPNYEVSQEVGLQWISRAHAYAKYLDSSSFVNKKTIFDLNILMENITNRFACKPDKIANRGTFIADYLHNNWEEMQFFDLKKNTAGSQLQERMSFFSEVTNQVFNKFYSDIDEAPQHIIHVTCTGYVSPSAAQLIVANKNWGKSTKVTHAYHMGCYAAFPALRIAQGFLLQDKQLLNSNEKSSQNRVDIVHTELSTLHFNPSLQDPSQFVVQSLFGDGLIYYSLYDKNSFLYSNCLKGLEIIVNHEEIISNSSDAMSWEIGSNSFQMTLSGKVPSMIAENIENFIGKMFSFTDVSFEEVKNNCIFAIHPGGPKIIQHIKDILSLSNESVQLSESILKMYGNMSSATLPHVWDSILNSDIEKGALVVSLAFGPGLTISGSIMRIV</sequence>
<keyword evidence="2" id="KW-0808">Transferase</keyword>
<feature type="domain" description="Chalcone/stilbene synthase C-terminal" evidence="3">
    <location>
        <begin position="252"/>
        <end position="394"/>
    </location>
</feature>
<evidence type="ECO:0000313" key="5">
    <source>
        <dbReference type="Proteomes" id="UP000184731"/>
    </source>
</evidence>
<dbReference type="GO" id="GO:0030639">
    <property type="term" value="P:polyketide biosynthetic process"/>
    <property type="evidence" value="ECO:0007669"/>
    <property type="project" value="TreeGrafter"/>
</dbReference>
<keyword evidence="5" id="KW-1185">Reference proteome</keyword>
<evidence type="ECO:0000256" key="1">
    <source>
        <dbReference type="ARBA" id="ARBA00005531"/>
    </source>
</evidence>
<proteinExistence type="inferred from homology"/>
<dbReference type="Gene3D" id="3.40.47.10">
    <property type="match status" value="1"/>
</dbReference>
<reference evidence="4 5" key="1">
    <citation type="submission" date="2016-10" db="EMBL/GenBank/DDBJ databases">
        <title>Silvanigrella aquatica sp. nov., isolated from a freshwater lake located in the Black Forest, Germany, description of Silvanigrellaceae fam. nov., Silvanigrellales ord. nov., reclassification of the order Bdellovibrionales in the class Oligoflexia, reclassification of the families Bacteriovoracaceae and Halobacteriovoraceae in the new order Bacteriovoracales ord. nov., and reclassification of the family Pseudobacteriovoracaceae in the order Oligoflexiales.</title>
        <authorList>
            <person name="Hahn M.W."/>
            <person name="Schmidt J."/>
            <person name="Koll U."/>
            <person name="Rohde M."/>
            <person name="Verbag S."/>
            <person name="Pitt A."/>
            <person name="Nakai R."/>
            <person name="Naganuma T."/>
            <person name="Lang E."/>
        </authorList>
    </citation>
    <scope>NUCLEOTIDE SEQUENCE [LARGE SCALE GENOMIC DNA]</scope>
    <source>
        <strain evidence="4 5">MWH-Nonnen-W8red</strain>
    </source>
</reference>
<dbReference type="STRING" id="1915309.AXG55_00825"/>
<dbReference type="RefSeq" id="WP_148696261.1">
    <property type="nucleotide sequence ID" value="NZ_CP017834.1"/>
</dbReference>
<dbReference type="InterPro" id="IPR012328">
    <property type="entry name" value="Chalcone/stilbene_synt_C"/>
</dbReference>
<dbReference type="PANTHER" id="PTHR11877">
    <property type="entry name" value="HYDROXYMETHYLGLUTARYL-COA SYNTHASE"/>
    <property type="match status" value="1"/>
</dbReference>
<gene>
    <name evidence="4" type="ORF">AXG55_00825</name>
</gene>